<keyword evidence="2" id="KW-1185">Reference proteome</keyword>
<dbReference type="EMBL" id="VBTY01000388">
    <property type="protein sequence ID" value="MDG3497480.1"/>
    <property type="molecule type" value="Genomic_DNA"/>
</dbReference>
<dbReference type="Gene3D" id="3.90.350.10">
    <property type="entry name" value="Transposase Inhibitor Protein From Tn5, Chain A, domain 1"/>
    <property type="match status" value="1"/>
</dbReference>
<dbReference type="PANTHER" id="PTHR37319">
    <property type="entry name" value="TRANSPOSASE"/>
    <property type="match status" value="1"/>
</dbReference>
<protein>
    <recommendedName>
        <fullName evidence="3">Transposase</fullName>
    </recommendedName>
</protein>
<evidence type="ECO:0000313" key="1">
    <source>
        <dbReference type="EMBL" id="MDG3497480.1"/>
    </source>
</evidence>
<sequence length="175" mass="19855">MTSEAVEEQELVLCIGDTTYLDYGKIKAKREGYGPTGNGGNGLILHSALAIAPEQGQVIGLLWQKLWNREAKAKPPQDETAAAKKQRLALARKAARQRLFKDKESYRWVEALTEVEHQVSSSTHVIHIFDREGDITEVFDQVRQLQHTGVLVRAAHDRSLDQNSERLWQNWSRNP</sequence>
<dbReference type="Proteomes" id="UP001152872">
    <property type="component" value="Unassembled WGS sequence"/>
</dbReference>
<dbReference type="InterPro" id="IPR047768">
    <property type="entry name" value="Tn5p-like"/>
</dbReference>
<evidence type="ECO:0000313" key="2">
    <source>
        <dbReference type="Proteomes" id="UP001152872"/>
    </source>
</evidence>
<comment type="caution">
    <text evidence="1">The sequence shown here is derived from an EMBL/GenBank/DDBJ whole genome shotgun (WGS) entry which is preliminary data.</text>
</comment>
<dbReference type="PANTHER" id="PTHR37319:SF1">
    <property type="entry name" value="TRANSPOSASE TN5 DIMERISATION DOMAIN-CONTAINING PROTEIN"/>
    <property type="match status" value="1"/>
</dbReference>
<organism evidence="1 2">
    <name type="scientific">Pseudanabaena catenata USMAC16</name>
    <dbReference type="NCBI Taxonomy" id="1855837"/>
    <lineage>
        <taxon>Bacteria</taxon>
        <taxon>Bacillati</taxon>
        <taxon>Cyanobacteriota</taxon>
        <taxon>Cyanophyceae</taxon>
        <taxon>Pseudanabaenales</taxon>
        <taxon>Pseudanabaenaceae</taxon>
        <taxon>Pseudanabaena</taxon>
    </lineage>
</organism>
<dbReference type="InterPro" id="IPR012337">
    <property type="entry name" value="RNaseH-like_sf"/>
</dbReference>
<dbReference type="AlphaFoldDB" id="A0A9X4MFC7"/>
<dbReference type="SUPFAM" id="SSF53098">
    <property type="entry name" value="Ribonuclease H-like"/>
    <property type="match status" value="1"/>
</dbReference>
<gene>
    <name evidence="1" type="ORF">FEV09_23440</name>
</gene>
<proteinExistence type="predicted"/>
<reference evidence="1" key="1">
    <citation type="submission" date="2019-05" db="EMBL/GenBank/DDBJ databases">
        <title>Whole genome sequencing of Pseudanabaena catenata USMAC16.</title>
        <authorList>
            <person name="Khan Z."/>
            <person name="Omar W.M."/>
            <person name="Convey P."/>
            <person name="Merican F."/>
            <person name="Najimudin N."/>
        </authorList>
    </citation>
    <scope>NUCLEOTIDE SEQUENCE</scope>
    <source>
        <strain evidence="1">USMAC16</strain>
    </source>
</reference>
<accession>A0A9X4MFC7</accession>
<name>A0A9X4MFC7_9CYAN</name>
<evidence type="ECO:0008006" key="3">
    <source>
        <dbReference type="Google" id="ProtNLM"/>
    </source>
</evidence>